<reference evidence="3 4" key="1">
    <citation type="journal article" date="2009" name="PLoS ONE">
        <title>Genome analysis of the anaerobic thermohalophilic bacterium Halothermothrix orenii.</title>
        <authorList>
            <person name="Mavromatis K."/>
            <person name="Ivanova N."/>
            <person name="Anderson I."/>
            <person name="Lykidis A."/>
            <person name="Hooper S.D."/>
            <person name="Sun H."/>
            <person name="Kunin V."/>
            <person name="Lapidus A."/>
            <person name="Hugenholtz P."/>
            <person name="Patel B."/>
            <person name="Kyrpides N.C."/>
        </authorList>
    </citation>
    <scope>NUCLEOTIDE SEQUENCE [LARGE SCALE GENOMIC DNA]</scope>
    <source>
        <strain evidence="4">H 168 / OCM 544 / DSM 9562</strain>
    </source>
</reference>
<organism evidence="3 4">
    <name type="scientific">Halothermothrix orenii (strain H 168 / OCM 544 / DSM 9562)</name>
    <dbReference type="NCBI Taxonomy" id="373903"/>
    <lineage>
        <taxon>Bacteria</taxon>
        <taxon>Bacillati</taxon>
        <taxon>Bacillota</taxon>
        <taxon>Clostridia</taxon>
        <taxon>Halanaerobiales</taxon>
        <taxon>Halothermotrichaceae</taxon>
        <taxon>Halothermothrix</taxon>
    </lineage>
</organism>
<proteinExistence type="predicted"/>
<dbReference type="STRING" id="373903.Hore_00030"/>
<protein>
    <submittedName>
        <fullName evidence="3">RNA-binding S4 domain protein</fullName>
    </submittedName>
</protein>
<dbReference type="InterPro" id="IPR036986">
    <property type="entry name" value="S4_RNA-bd_sf"/>
</dbReference>
<dbReference type="SUPFAM" id="SSF55174">
    <property type="entry name" value="Alpha-L RNA-binding motif"/>
    <property type="match status" value="1"/>
</dbReference>
<dbReference type="eggNOG" id="COG2501">
    <property type="taxonomic scope" value="Bacteria"/>
</dbReference>
<evidence type="ECO:0000259" key="2">
    <source>
        <dbReference type="SMART" id="SM00363"/>
    </source>
</evidence>
<accession>B8CZN6</accession>
<name>B8CZN6_HALOH</name>
<gene>
    <name evidence="3" type="ordered locus">Hore_00030</name>
</gene>
<feature type="domain" description="RNA-binding S4" evidence="2">
    <location>
        <begin position="11"/>
        <end position="71"/>
    </location>
</feature>
<dbReference type="GO" id="GO:0003723">
    <property type="term" value="F:RNA binding"/>
    <property type="evidence" value="ECO:0007669"/>
    <property type="project" value="UniProtKB-KW"/>
</dbReference>
<dbReference type="RefSeq" id="WP_012634965.1">
    <property type="nucleotide sequence ID" value="NC_011899.1"/>
</dbReference>
<dbReference type="EMBL" id="CP001098">
    <property type="protein sequence ID" value="ACL68766.1"/>
    <property type="molecule type" value="Genomic_DNA"/>
</dbReference>
<dbReference type="Pfam" id="PF13275">
    <property type="entry name" value="S4_2"/>
    <property type="match status" value="1"/>
</dbReference>
<evidence type="ECO:0000313" key="4">
    <source>
        <dbReference type="Proteomes" id="UP000000719"/>
    </source>
</evidence>
<sequence>MKDIKINTEKIKLDQLLKYANIVATGGQAKNLIQAGKVMVNGEEELRRGRKLVPGDEVQLVGENTVYRVTRD</sequence>
<dbReference type="SMART" id="SM00363">
    <property type="entry name" value="S4"/>
    <property type="match status" value="1"/>
</dbReference>
<dbReference type="PROSITE" id="PS50889">
    <property type="entry name" value="S4"/>
    <property type="match status" value="1"/>
</dbReference>
<dbReference type="AlphaFoldDB" id="B8CZN6"/>
<dbReference type="HOGENOM" id="CLU_127162_4_0_9"/>
<dbReference type="Proteomes" id="UP000000719">
    <property type="component" value="Chromosome"/>
</dbReference>
<evidence type="ECO:0000313" key="3">
    <source>
        <dbReference type="EMBL" id="ACL68766.1"/>
    </source>
</evidence>
<evidence type="ECO:0000256" key="1">
    <source>
        <dbReference type="PROSITE-ProRule" id="PRU00182"/>
    </source>
</evidence>
<dbReference type="Gene3D" id="3.10.290.10">
    <property type="entry name" value="RNA-binding S4 domain"/>
    <property type="match status" value="1"/>
</dbReference>
<dbReference type="CDD" id="cd00165">
    <property type="entry name" value="S4"/>
    <property type="match status" value="1"/>
</dbReference>
<dbReference type="InterPro" id="IPR002942">
    <property type="entry name" value="S4_RNA-bd"/>
</dbReference>
<keyword evidence="1" id="KW-0694">RNA-binding</keyword>
<dbReference type="OrthoDB" id="9811532at2"/>
<dbReference type="KEGG" id="hor:Hore_00030"/>
<keyword evidence="4" id="KW-1185">Reference proteome</keyword>